<dbReference type="PhylomeDB" id="A7RI40"/>
<evidence type="ECO:0000313" key="11">
    <source>
        <dbReference type="EMBL" id="EDO49087.1"/>
    </source>
</evidence>
<protein>
    <recommendedName>
        <fullName evidence="3">Homologous-pairing protein 2 homolog</fullName>
    </recommendedName>
</protein>
<dbReference type="GO" id="GO:0120230">
    <property type="term" value="F:recombinase activator activity"/>
    <property type="evidence" value="ECO:0000318"/>
    <property type="project" value="GO_Central"/>
</dbReference>
<dbReference type="GO" id="GO:0120231">
    <property type="term" value="C:DNA recombinase auxiliary factor complex"/>
    <property type="evidence" value="ECO:0000318"/>
    <property type="project" value="GO_Central"/>
</dbReference>
<dbReference type="Proteomes" id="UP000001593">
    <property type="component" value="Unassembled WGS sequence"/>
</dbReference>
<dbReference type="GO" id="GO:0010774">
    <property type="term" value="P:meiotic strand invasion involved in reciprocal meiotic recombination"/>
    <property type="evidence" value="ECO:0000318"/>
    <property type="project" value="GO_Central"/>
</dbReference>
<accession>A7RI40</accession>
<dbReference type="PANTHER" id="PTHR15938">
    <property type="entry name" value="TBP-1 INTERACTING PROTEIN"/>
    <property type="match status" value="1"/>
</dbReference>
<evidence type="ECO:0000256" key="5">
    <source>
        <dbReference type="ARBA" id="ARBA00023172"/>
    </source>
</evidence>
<dbReference type="AlphaFoldDB" id="A7RI40"/>
<gene>
    <name evidence="11" type="ORF">NEMVEDRAFT_v1g197451</name>
</gene>
<keyword evidence="5" id="KW-0233">DNA recombination</keyword>
<dbReference type="STRING" id="45351.A7RI40"/>
<dbReference type="InterPro" id="IPR036388">
    <property type="entry name" value="WH-like_DNA-bd_sf"/>
</dbReference>
<feature type="domain" description="Leucine zipper with capping helix" evidence="10">
    <location>
        <begin position="136"/>
        <end position="193"/>
    </location>
</feature>
<feature type="domain" description="Homologous-pairing protein 2 winged helix" evidence="9">
    <location>
        <begin position="8"/>
        <end position="67"/>
    </location>
</feature>
<feature type="coiled-coil region" evidence="8">
    <location>
        <begin position="81"/>
        <end position="108"/>
    </location>
</feature>
<organism evidence="11 12">
    <name type="scientific">Nematostella vectensis</name>
    <name type="common">Starlet sea anemone</name>
    <dbReference type="NCBI Taxonomy" id="45351"/>
    <lineage>
        <taxon>Eukaryota</taxon>
        <taxon>Metazoa</taxon>
        <taxon>Cnidaria</taxon>
        <taxon>Anthozoa</taxon>
        <taxon>Hexacorallia</taxon>
        <taxon>Actiniaria</taxon>
        <taxon>Edwardsiidae</taxon>
        <taxon>Nematostella</taxon>
    </lineage>
</organism>
<evidence type="ECO:0000259" key="10">
    <source>
        <dbReference type="Pfam" id="PF18517"/>
    </source>
</evidence>
<evidence type="ECO:0000256" key="6">
    <source>
        <dbReference type="ARBA" id="ARBA00023242"/>
    </source>
</evidence>
<comment type="subcellular location">
    <subcellularLocation>
        <location evidence="1">Nucleus</location>
    </subcellularLocation>
</comment>
<dbReference type="eggNOG" id="KOG4603">
    <property type="taxonomic scope" value="Eukaryota"/>
</dbReference>
<evidence type="ECO:0000256" key="4">
    <source>
        <dbReference type="ARBA" id="ARBA00023054"/>
    </source>
</evidence>
<evidence type="ECO:0000256" key="3">
    <source>
        <dbReference type="ARBA" id="ARBA00016093"/>
    </source>
</evidence>
<dbReference type="Pfam" id="PF18517">
    <property type="entry name" value="LZ3wCH"/>
    <property type="match status" value="1"/>
</dbReference>
<keyword evidence="7" id="KW-0469">Meiosis</keyword>
<evidence type="ECO:0000256" key="7">
    <source>
        <dbReference type="ARBA" id="ARBA00023254"/>
    </source>
</evidence>
<dbReference type="InParanoid" id="A7RI40"/>
<keyword evidence="4 8" id="KW-0175">Coiled coil</keyword>
<dbReference type="EMBL" id="DS469511">
    <property type="protein sequence ID" value="EDO49087.1"/>
    <property type="molecule type" value="Genomic_DNA"/>
</dbReference>
<dbReference type="OMA" id="QKYHREW"/>
<comment type="similarity">
    <text evidence="2">Belongs to the HOP2 family.</text>
</comment>
<evidence type="ECO:0000256" key="1">
    <source>
        <dbReference type="ARBA" id="ARBA00004123"/>
    </source>
</evidence>
<dbReference type="InterPro" id="IPR040661">
    <property type="entry name" value="LZ3wCH"/>
</dbReference>
<dbReference type="Pfam" id="PF07106">
    <property type="entry name" value="WHD_TBPIP"/>
    <property type="match status" value="1"/>
</dbReference>
<reference evidence="11 12" key="1">
    <citation type="journal article" date="2007" name="Science">
        <title>Sea anemone genome reveals ancestral eumetazoan gene repertoire and genomic organization.</title>
        <authorList>
            <person name="Putnam N.H."/>
            <person name="Srivastava M."/>
            <person name="Hellsten U."/>
            <person name="Dirks B."/>
            <person name="Chapman J."/>
            <person name="Salamov A."/>
            <person name="Terry A."/>
            <person name="Shapiro H."/>
            <person name="Lindquist E."/>
            <person name="Kapitonov V.V."/>
            <person name="Jurka J."/>
            <person name="Genikhovich G."/>
            <person name="Grigoriev I.V."/>
            <person name="Lucas S.M."/>
            <person name="Steele R.E."/>
            <person name="Finnerty J.R."/>
            <person name="Technau U."/>
            <person name="Martindale M.Q."/>
            <person name="Rokhsar D.S."/>
        </authorList>
    </citation>
    <scope>NUCLEOTIDE SEQUENCE [LARGE SCALE GENOMIC DNA]</scope>
    <source>
        <strain evidence="12">CH2 X CH6</strain>
    </source>
</reference>
<proteinExistence type="inferred from homology"/>
<dbReference type="GO" id="GO:0000709">
    <property type="term" value="P:meiotic joint molecule formation"/>
    <property type="evidence" value="ECO:0000318"/>
    <property type="project" value="GO_Central"/>
</dbReference>
<dbReference type="HOGENOM" id="CLU_063266_2_1_1"/>
<sequence length="199" mass="23140">MSKKKDSEAADAVLSYLVKNNRPYSAVDIFTNLHKEYGKTAVQRSLESLASEDKIQEKVYGKQKVYAPKQDQFSDYDEGEIKKMDSQIASLQQKLKELQDKFNQQENGILMHFLFFSQCDNYKQRLTKMKSADNHVSPEVKDQIHKNHKQSVTMWRKRKRMCTDILNSILEGYPKPKRQLIEDVGLETDEDYGVVIPSI</sequence>
<evidence type="ECO:0000256" key="8">
    <source>
        <dbReference type="SAM" id="Coils"/>
    </source>
</evidence>
<dbReference type="PANTHER" id="PTHR15938:SF0">
    <property type="entry name" value="HOMOLOGOUS-PAIRING PROTEIN 2 HOMOLOG"/>
    <property type="match status" value="1"/>
</dbReference>
<dbReference type="Gene3D" id="1.10.10.10">
    <property type="entry name" value="Winged helix-like DNA-binding domain superfamily/Winged helix DNA-binding domain"/>
    <property type="match status" value="1"/>
</dbReference>
<dbReference type="GO" id="GO:0003690">
    <property type="term" value="F:double-stranded DNA binding"/>
    <property type="evidence" value="ECO:0000318"/>
    <property type="project" value="GO_Central"/>
</dbReference>
<evidence type="ECO:0000259" key="9">
    <source>
        <dbReference type="Pfam" id="PF07106"/>
    </source>
</evidence>
<keyword evidence="6" id="KW-0539">Nucleus</keyword>
<dbReference type="GO" id="GO:0007129">
    <property type="term" value="P:homologous chromosome pairing at meiosis"/>
    <property type="evidence" value="ECO:0000318"/>
    <property type="project" value="GO_Central"/>
</dbReference>
<keyword evidence="12" id="KW-1185">Reference proteome</keyword>
<evidence type="ECO:0000313" key="12">
    <source>
        <dbReference type="Proteomes" id="UP000001593"/>
    </source>
</evidence>
<evidence type="ECO:0000256" key="2">
    <source>
        <dbReference type="ARBA" id="ARBA00007922"/>
    </source>
</evidence>
<dbReference type="InterPro" id="IPR010776">
    <property type="entry name" value="Hop2_WH_dom"/>
</dbReference>
<name>A7RI40_NEMVE</name>
<dbReference type="GO" id="GO:0000794">
    <property type="term" value="C:condensed nuclear chromosome"/>
    <property type="evidence" value="ECO:0000318"/>
    <property type="project" value="GO_Central"/>
</dbReference>